<dbReference type="Proteomes" id="UP001172155">
    <property type="component" value="Unassembled WGS sequence"/>
</dbReference>
<evidence type="ECO:0000313" key="5">
    <source>
        <dbReference type="Proteomes" id="UP001172155"/>
    </source>
</evidence>
<dbReference type="SUPFAM" id="SSF49899">
    <property type="entry name" value="Concanavalin A-like lectins/glucanases"/>
    <property type="match status" value="1"/>
</dbReference>
<reference evidence="4" key="1">
    <citation type="submission" date="2023-06" db="EMBL/GenBank/DDBJ databases">
        <title>Genome-scale phylogeny and comparative genomics of the fungal order Sordariales.</title>
        <authorList>
            <consortium name="Lawrence Berkeley National Laboratory"/>
            <person name="Hensen N."/>
            <person name="Bonometti L."/>
            <person name="Westerberg I."/>
            <person name="Brannstrom I.O."/>
            <person name="Guillou S."/>
            <person name="Cros-Aarteil S."/>
            <person name="Calhoun S."/>
            <person name="Haridas S."/>
            <person name="Kuo A."/>
            <person name="Mondo S."/>
            <person name="Pangilinan J."/>
            <person name="Riley R."/>
            <person name="LaButti K."/>
            <person name="Andreopoulos B."/>
            <person name="Lipzen A."/>
            <person name="Chen C."/>
            <person name="Yanf M."/>
            <person name="Daum C."/>
            <person name="Ng V."/>
            <person name="Clum A."/>
            <person name="Steindorff A."/>
            <person name="Ohm R."/>
            <person name="Martin F."/>
            <person name="Silar P."/>
            <person name="Natvig D."/>
            <person name="Lalanne C."/>
            <person name="Gautier V."/>
            <person name="Ament-velasquez S.L."/>
            <person name="Kruys A."/>
            <person name="Hutchinson M.I."/>
            <person name="Powell A.J."/>
            <person name="Barry K."/>
            <person name="Miller A.N."/>
            <person name="Grigoriev I.V."/>
            <person name="Debuchy R."/>
            <person name="Gladieux P."/>
            <person name="Thoren M.H."/>
            <person name="Johannesson H."/>
        </authorList>
    </citation>
    <scope>NUCLEOTIDE SEQUENCE</scope>
    <source>
        <strain evidence="4">SMH3187-1</strain>
    </source>
</reference>
<evidence type="ECO:0000256" key="2">
    <source>
        <dbReference type="SAM" id="SignalP"/>
    </source>
</evidence>
<protein>
    <submittedName>
        <fullName evidence="4">Concanavalin A-like lectin/glucanase domain-containing protein</fullName>
    </submittedName>
</protein>
<comment type="caution">
    <text evidence="4">The sequence shown here is derived from an EMBL/GenBank/DDBJ whole genome shotgun (WGS) entry which is preliminary data.</text>
</comment>
<feature type="signal peptide" evidence="2">
    <location>
        <begin position="1"/>
        <end position="21"/>
    </location>
</feature>
<evidence type="ECO:0000256" key="1">
    <source>
        <dbReference type="SAM" id="MobiDB-lite"/>
    </source>
</evidence>
<dbReference type="Pfam" id="PF20578">
    <property type="entry name" value="aBig_2"/>
    <property type="match status" value="1"/>
</dbReference>
<organism evidence="4 5">
    <name type="scientific">Schizothecium vesticola</name>
    <dbReference type="NCBI Taxonomy" id="314040"/>
    <lineage>
        <taxon>Eukaryota</taxon>
        <taxon>Fungi</taxon>
        <taxon>Dikarya</taxon>
        <taxon>Ascomycota</taxon>
        <taxon>Pezizomycotina</taxon>
        <taxon>Sordariomycetes</taxon>
        <taxon>Sordariomycetidae</taxon>
        <taxon>Sordariales</taxon>
        <taxon>Schizotheciaceae</taxon>
        <taxon>Schizothecium</taxon>
    </lineage>
</organism>
<accession>A0AA40F410</accession>
<name>A0AA40F410_9PEZI</name>
<evidence type="ECO:0000313" key="4">
    <source>
        <dbReference type="EMBL" id="KAK0750837.1"/>
    </source>
</evidence>
<feature type="compositionally biased region" description="Gly residues" evidence="1">
    <location>
        <begin position="238"/>
        <end position="259"/>
    </location>
</feature>
<sequence>MPSLRSTFLAAVVGLAATVCSREILFLPLNETSGTQARDYSGNNNHGRFVNSPQLRGTEGARLDGVDDHITLPNDLLRNKQHLSVSAEVFVRPEQSGEYFLFGLGNTDSASGLGQGYVFATGDPQLRVGISRYTWDNESEVRTGAALPRNTWRAVTFVINGNAGTLALFTDGQFVSGRTNNKEVPVPSQLGNGQTRNNYIGRSLFVKDKYLAGSVRNFRVWDHALSSAEVAAIPRGAQQGGGSQGGGNQGGGNQGGGGNQDAAIRRVTTALEGLSLPQETSRNLDLPTSSNGLQVTWTSSRTDILANNGRVTRPRGADVTVEITARVSSDGVAGERPFYVTIWGQ</sequence>
<evidence type="ECO:0000259" key="3">
    <source>
        <dbReference type="Pfam" id="PF20578"/>
    </source>
</evidence>
<dbReference type="AlphaFoldDB" id="A0AA40F410"/>
<feature type="domain" description="Atrophied bacterial Ig" evidence="3">
    <location>
        <begin position="280"/>
        <end position="343"/>
    </location>
</feature>
<feature type="chain" id="PRO_5041337541" evidence="2">
    <location>
        <begin position="22"/>
        <end position="345"/>
    </location>
</feature>
<dbReference type="EMBL" id="JAUKUD010000002">
    <property type="protein sequence ID" value="KAK0750837.1"/>
    <property type="molecule type" value="Genomic_DNA"/>
</dbReference>
<keyword evidence="2" id="KW-0732">Signal</keyword>
<dbReference type="InterPro" id="IPR046780">
    <property type="entry name" value="aBig_2"/>
</dbReference>
<feature type="region of interest" description="Disordered" evidence="1">
    <location>
        <begin position="236"/>
        <end position="261"/>
    </location>
</feature>
<proteinExistence type="predicted"/>
<dbReference type="InterPro" id="IPR013320">
    <property type="entry name" value="ConA-like_dom_sf"/>
</dbReference>
<gene>
    <name evidence="4" type="ORF">B0T18DRAFT_387060</name>
</gene>
<keyword evidence="5" id="KW-1185">Reference proteome</keyword>
<dbReference type="Gene3D" id="2.60.120.200">
    <property type="match status" value="1"/>
</dbReference>
<dbReference type="Pfam" id="PF13385">
    <property type="entry name" value="Laminin_G_3"/>
    <property type="match status" value="1"/>
</dbReference>